<comment type="subcellular location">
    <subcellularLocation>
        <location evidence="7">Cytoplasm</location>
    </subcellularLocation>
</comment>
<dbReference type="GO" id="GO:0051156">
    <property type="term" value="P:glucose 6-phosphate metabolic process"/>
    <property type="evidence" value="ECO:0007669"/>
    <property type="project" value="TreeGrafter"/>
</dbReference>
<evidence type="ECO:0000313" key="9">
    <source>
        <dbReference type="EMBL" id="SDM89497.1"/>
    </source>
</evidence>
<keyword evidence="3 7" id="KW-0312">Gluconeogenesis</keyword>
<dbReference type="CDD" id="cd05016">
    <property type="entry name" value="SIS_PGI_2"/>
    <property type="match status" value="1"/>
</dbReference>
<dbReference type="PANTHER" id="PTHR11469">
    <property type="entry name" value="GLUCOSE-6-PHOSPHATE ISOMERASE"/>
    <property type="match status" value="1"/>
</dbReference>
<dbReference type="GO" id="GO:0097367">
    <property type="term" value="F:carbohydrate derivative binding"/>
    <property type="evidence" value="ECO:0007669"/>
    <property type="project" value="InterPro"/>
</dbReference>
<dbReference type="InterPro" id="IPR018189">
    <property type="entry name" value="Phosphoglucose_isomerase_CS"/>
</dbReference>
<evidence type="ECO:0000256" key="6">
    <source>
        <dbReference type="ARBA" id="ARBA00029321"/>
    </source>
</evidence>
<feature type="active site" description="Proton donor" evidence="7">
    <location>
        <position position="341"/>
    </location>
</feature>
<keyword evidence="10" id="KW-1185">Reference proteome</keyword>
<dbReference type="PRINTS" id="PR00662">
    <property type="entry name" value="G6PISOMERASE"/>
</dbReference>
<dbReference type="InterPro" id="IPR035482">
    <property type="entry name" value="SIS_PGI_2"/>
</dbReference>
<dbReference type="GO" id="GO:0004347">
    <property type="term" value="F:glucose-6-phosphate isomerase activity"/>
    <property type="evidence" value="ECO:0007669"/>
    <property type="project" value="UniProtKB-UniRule"/>
</dbReference>
<dbReference type="InterPro" id="IPR001672">
    <property type="entry name" value="G6P_Isomerase"/>
</dbReference>
<organism evidence="9 10">
    <name type="scientific">Maricaulis salignorans</name>
    <dbReference type="NCBI Taxonomy" id="144026"/>
    <lineage>
        <taxon>Bacteria</taxon>
        <taxon>Pseudomonadati</taxon>
        <taxon>Pseudomonadota</taxon>
        <taxon>Alphaproteobacteria</taxon>
        <taxon>Maricaulales</taxon>
        <taxon>Maricaulaceae</taxon>
        <taxon>Maricaulis</taxon>
    </lineage>
</organism>
<dbReference type="Gene3D" id="1.10.1390.10">
    <property type="match status" value="1"/>
</dbReference>
<dbReference type="GO" id="GO:0005829">
    <property type="term" value="C:cytosol"/>
    <property type="evidence" value="ECO:0007669"/>
    <property type="project" value="TreeGrafter"/>
</dbReference>
<dbReference type="Pfam" id="PF00342">
    <property type="entry name" value="PGI"/>
    <property type="match status" value="1"/>
</dbReference>
<evidence type="ECO:0000256" key="3">
    <source>
        <dbReference type="ARBA" id="ARBA00022432"/>
    </source>
</evidence>
<name>A0A1G9WYF2_9PROT</name>
<dbReference type="STRING" id="144026.SAMN04488568_13011"/>
<dbReference type="InterPro" id="IPR023096">
    <property type="entry name" value="G6P_Isomerase_C"/>
</dbReference>
<dbReference type="InterPro" id="IPR046348">
    <property type="entry name" value="SIS_dom_sf"/>
</dbReference>
<dbReference type="GO" id="GO:0006096">
    <property type="term" value="P:glycolytic process"/>
    <property type="evidence" value="ECO:0007669"/>
    <property type="project" value="UniProtKB-UniRule"/>
</dbReference>
<evidence type="ECO:0000256" key="7">
    <source>
        <dbReference type="HAMAP-Rule" id="MF_00473"/>
    </source>
</evidence>
<dbReference type="OrthoDB" id="140919at2"/>
<dbReference type="PROSITE" id="PS00765">
    <property type="entry name" value="P_GLUCOSE_ISOMERASE_1"/>
    <property type="match status" value="1"/>
</dbReference>
<keyword evidence="4 7" id="KW-0324">Glycolysis</keyword>
<reference evidence="9 10" key="1">
    <citation type="submission" date="2016-10" db="EMBL/GenBank/DDBJ databases">
        <authorList>
            <person name="de Groot N.N."/>
        </authorList>
    </citation>
    <scope>NUCLEOTIDE SEQUENCE [LARGE SCALE GENOMIC DNA]</scope>
    <source>
        <strain evidence="9 10">DSM 16077</strain>
    </source>
</reference>
<comment type="pathway">
    <text evidence="1 7 8">Carbohydrate degradation; glycolysis; D-glyceraldehyde 3-phosphate and glycerone phosphate from D-glucose: step 2/4.</text>
</comment>
<evidence type="ECO:0000313" key="10">
    <source>
        <dbReference type="Proteomes" id="UP000199759"/>
    </source>
</evidence>
<dbReference type="EMBL" id="FNHG01000030">
    <property type="protein sequence ID" value="SDM89497.1"/>
    <property type="molecule type" value="Genomic_DNA"/>
</dbReference>
<gene>
    <name evidence="7" type="primary">pgi</name>
    <name evidence="9" type="ORF">SAMN04488568_13011</name>
</gene>
<comment type="catalytic activity">
    <reaction evidence="6 7 8">
        <text>alpha-D-glucose 6-phosphate = beta-D-fructose 6-phosphate</text>
        <dbReference type="Rhea" id="RHEA:11816"/>
        <dbReference type="ChEBI" id="CHEBI:57634"/>
        <dbReference type="ChEBI" id="CHEBI:58225"/>
        <dbReference type="EC" id="5.3.1.9"/>
    </reaction>
</comment>
<dbReference type="Proteomes" id="UP000199759">
    <property type="component" value="Unassembled WGS sequence"/>
</dbReference>
<dbReference type="HAMAP" id="MF_00473">
    <property type="entry name" value="G6P_isomerase"/>
    <property type="match status" value="1"/>
</dbReference>
<dbReference type="AlphaFoldDB" id="A0A1G9WYF2"/>
<dbReference type="CDD" id="cd05015">
    <property type="entry name" value="SIS_PGI_1"/>
    <property type="match status" value="1"/>
</dbReference>
<feature type="active site" evidence="7">
    <location>
        <position position="372"/>
    </location>
</feature>
<dbReference type="GO" id="GO:0048029">
    <property type="term" value="F:monosaccharide binding"/>
    <property type="evidence" value="ECO:0007669"/>
    <property type="project" value="TreeGrafter"/>
</dbReference>
<dbReference type="PROSITE" id="PS00174">
    <property type="entry name" value="P_GLUCOSE_ISOMERASE_2"/>
    <property type="match status" value="1"/>
</dbReference>
<feature type="active site" evidence="7">
    <location>
        <position position="488"/>
    </location>
</feature>
<keyword evidence="7" id="KW-0963">Cytoplasm</keyword>
<dbReference type="RefSeq" id="WP_091771933.1">
    <property type="nucleotide sequence ID" value="NZ_FNHG01000030.1"/>
</dbReference>
<comment type="similarity">
    <text evidence="2 7 8">Belongs to the GPI family.</text>
</comment>
<evidence type="ECO:0000256" key="8">
    <source>
        <dbReference type="RuleBase" id="RU000612"/>
    </source>
</evidence>
<sequence length="518" mass="54810">MVLPPELIAHAARLGAVRLRDLMAADRDRADALLISHAGIEFDCSKQRLDGASITALVAHLEDAGFGARREALLTGAIVNESEHRPALHMAYRHGATLEGADVTHLVDRTQAETRAFAQQVRTGQFKPAGKAVARIINIGIGGSDLGPRLVADALADHAEAGPDLRFVASLDPSELARTVAGADPETLLFVIASKSFSTQETLMTAQAARDWMAGQVGLEQAGRHFAAASAARDKAITFGINPDHIFDFPDWVGGRYSVWSAVGLSLEIGLGPDVFAALRDGAQSMDKHFATAPLARNLPVMKALVDFWNRAVLGYPSRCVAAYSARLGLLPGYLQQLEMESLGKSVTADGLPSGMPGGALVWGGCGTEVQHSFFQWLHQGSDATPVDFIGIGRHFASSDPRERVLAANMAAQGAALLDGVQLPPGNDPAGAAQKSMPGGRVSSILLLDDLTPATLGALLALHEHKVFVESVLYGINPFDQWGVELGKVLTKGILDGELSGYDASTRAMLARTGFVPE</sequence>
<dbReference type="PROSITE" id="PS51463">
    <property type="entry name" value="P_GLUCOSE_ISOMERASE_3"/>
    <property type="match status" value="1"/>
</dbReference>
<dbReference type="UniPathway" id="UPA00109">
    <property type="reaction ID" value="UER00181"/>
</dbReference>
<comment type="pathway">
    <text evidence="7">Carbohydrate biosynthesis; gluconeogenesis.</text>
</comment>
<evidence type="ECO:0000256" key="5">
    <source>
        <dbReference type="ARBA" id="ARBA00023235"/>
    </source>
</evidence>
<dbReference type="InterPro" id="IPR035476">
    <property type="entry name" value="SIS_PGI_1"/>
</dbReference>
<dbReference type="EC" id="5.3.1.9" evidence="7"/>
<dbReference type="NCBIfam" id="NF001211">
    <property type="entry name" value="PRK00179.1"/>
    <property type="match status" value="1"/>
</dbReference>
<dbReference type="PANTHER" id="PTHR11469:SF1">
    <property type="entry name" value="GLUCOSE-6-PHOSPHATE ISOMERASE"/>
    <property type="match status" value="1"/>
</dbReference>
<dbReference type="Gene3D" id="3.40.50.10490">
    <property type="entry name" value="Glucose-6-phosphate isomerase like protein, domain 1"/>
    <property type="match status" value="2"/>
</dbReference>
<protein>
    <recommendedName>
        <fullName evidence="7">Glucose-6-phosphate isomerase</fullName>
        <shortName evidence="7">GPI</shortName>
        <ecNumber evidence="7">5.3.1.9</ecNumber>
    </recommendedName>
    <alternativeName>
        <fullName evidence="7">Phosphoglucose isomerase</fullName>
        <shortName evidence="7">PGI</shortName>
    </alternativeName>
    <alternativeName>
        <fullName evidence="7">Phosphohexose isomerase</fullName>
        <shortName evidence="7">PHI</shortName>
    </alternativeName>
</protein>
<evidence type="ECO:0000256" key="4">
    <source>
        <dbReference type="ARBA" id="ARBA00023152"/>
    </source>
</evidence>
<evidence type="ECO:0000256" key="2">
    <source>
        <dbReference type="ARBA" id="ARBA00006604"/>
    </source>
</evidence>
<keyword evidence="5 7" id="KW-0413">Isomerase</keyword>
<accession>A0A1G9WYF2</accession>
<comment type="function">
    <text evidence="7">Catalyzes the reversible isomerization of glucose-6-phosphate to fructose-6-phosphate.</text>
</comment>
<proteinExistence type="inferred from homology"/>
<dbReference type="SUPFAM" id="SSF53697">
    <property type="entry name" value="SIS domain"/>
    <property type="match status" value="1"/>
</dbReference>
<evidence type="ECO:0000256" key="1">
    <source>
        <dbReference type="ARBA" id="ARBA00004926"/>
    </source>
</evidence>
<dbReference type="GO" id="GO:0006094">
    <property type="term" value="P:gluconeogenesis"/>
    <property type="evidence" value="ECO:0007669"/>
    <property type="project" value="UniProtKB-UniRule"/>
</dbReference>
<dbReference type="UniPathway" id="UPA00138"/>